<dbReference type="KEGG" id="alm:AO498_03890"/>
<dbReference type="AlphaFoldDB" id="A0A142EK76"/>
<dbReference type="PATRIC" id="fig|1727163.4.peg.809"/>
<proteinExistence type="predicted"/>
<dbReference type="Proteomes" id="UP000073816">
    <property type="component" value="Chromosome"/>
</dbReference>
<reference evidence="2" key="1">
    <citation type="submission" date="2015-09" db="EMBL/GenBank/DDBJ databases">
        <title>Complete sequence of Algoriphagus sp. M8-2.</title>
        <authorList>
            <person name="Shintani M."/>
        </authorList>
    </citation>
    <scope>NUCLEOTIDE SEQUENCE [LARGE SCALE GENOMIC DNA]</scope>
    <source>
        <strain evidence="2">M8-2</strain>
    </source>
</reference>
<dbReference type="EMBL" id="CP012836">
    <property type="protein sequence ID" value="AMQ55531.1"/>
    <property type="molecule type" value="Genomic_DNA"/>
</dbReference>
<dbReference type="RefSeq" id="WP_067543974.1">
    <property type="nucleotide sequence ID" value="NZ_CP012836.1"/>
</dbReference>
<sequence length="127" mass="14135">MSKELEKKSQELEQTLAKQLDMLKKDSQDWLKVGAAVAAGALLTYGIAQAIKKKKSSDETQKAMAVLEKEGLLNKDLKKRLTQNSKSSIWPSLAQRLLILGFALAKDQLINGFFTPSTIEKEVEETK</sequence>
<accession>A0A142EK76</accession>
<dbReference type="OrthoDB" id="828270at2"/>
<reference evidence="1 2" key="2">
    <citation type="journal article" date="2016" name="Genome Announc.">
        <title>Complete Genome Sequence of Algoriphagus sp. Strain M8-2, Isolated from a Brackish Lake.</title>
        <authorList>
            <person name="Muraguchi Y."/>
            <person name="Kushimoto K."/>
            <person name="Ohtsubo Y."/>
            <person name="Suzuki T."/>
            <person name="Dohra H."/>
            <person name="Kimbara K."/>
            <person name="Shintani M."/>
        </authorList>
    </citation>
    <scope>NUCLEOTIDE SEQUENCE [LARGE SCALE GENOMIC DNA]</scope>
    <source>
        <strain evidence="1 2">M8-2</strain>
    </source>
</reference>
<protein>
    <submittedName>
        <fullName evidence="1">Uncharacterized protein</fullName>
    </submittedName>
</protein>
<evidence type="ECO:0000313" key="1">
    <source>
        <dbReference type="EMBL" id="AMQ55531.1"/>
    </source>
</evidence>
<organism evidence="1 2">
    <name type="scientific">Algoriphagus sanaruensis</name>
    <dbReference type="NCBI Taxonomy" id="1727163"/>
    <lineage>
        <taxon>Bacteria</taxon>
        <taxon>Pseudomonadati</taxon>
        <taxon>Bacteroidota</taxon>
        <taxon>Cytophagia</taxon>
        <taxon>Cytophagales</taxon>
        <taxon>Cyclobacteriaceae</taxon>
        <taxon>Algoriphagus</taxon>
    </lineage>
</organism>
<name>A0A142EK76_9BACT</name>
<dbReference type="STRING" id="1727163.AO498_03890"/>
<keyword evidence="2" id="KW-1185">Reference proteome</keyword>
<gene>
    <name evidence="1" type="ORF">AO498_03890</name>
</gene>
<evidence type="ECO:0000313" key="2">
    <source>
        <dbReference type="Proteomes" id="UP000073816"/>
    </source>
</evidence>